<protein>
    <recommendedName>
        <fullName evidence="5">Protein kinase domain-containing protein</fullName>
    </recommendedName>
</protein>
<dbReference type="PROSITE" id="PS50011">
    <property type="entry name" value="PROTEIN_KINASE_DOM"/>
    <property type="match status" value="1"/>
</dbReference>
<dbReference type="Gene3D" id="3.80.10.10">
    <property type="entry name" value="Ribonuclease Inhibitor"/>
    <property type="match status" value="1"/>
</dbReference>
<evidence type="ECO:0000259" key="5">
    <source>
        <dbReference type="PROSITE" id="PS50011"/>
    </source>
</evidence>
<dbReference type="RefSeq" id="WP_007277360.1">
    <property type="nucleotide sequence ID" value="NZ_ABCK01000003.1"/>
</dbReference>
<dbReference type="GO" id="GO:0004674">
    <property type="term" value="F:protein serine/threonine kinase activity"/>
    <property type="evidence" value="ECO:0007669"/>
    <property type="project" value="TreeGrafter"/>
</dbReference>
<dbReference type="Pfam" id="PF00069">
    <property type="entry name" value="Pkinase"/>
    <property type="match status" value="1"/>
</dbReference>
<organism evidence="6 7">
    <name type="scientific">Lentisphaera araneosa HTCC2155</name>
    <dbReference type="NCBI Taxonomy" id="313628"/>
    <lineage>
        <taxon>Bacteria</taxon>
        <taxon>Pseudomonadati</taxon>
        <taxon>Lentisphaerota</taxon>
        <taxon>Lentisphaeria</taxon>
        <taxon>Lentisphaerales</taxon>
        <taxon>Lentisphaeraceae</taxon>
        <taxon>Lentisphaera</taxon>
    </lineage>
</organism>
<name>A6DHH5_9BACT</name>
<keyword evidence="7" id="KW-1185">Reference proteome</keyword>
<feature type="domain" description="Protein kinase" evidence="5">
    <location>
        <begin position="44"/>
        <end position="329"/>
    </location>
</feature>
<dbReference type="InterPro" id="IPR032675">
    <property type="entry name" value="LRR_dom_sf"/>
</dbReference>
<accession>A6DHH5</accession>
<evidence type="ECO:0000313" key="7">
    <source>
        <dbReference type="Proteomes" id="UP000004947"/>
    </source>
</evidence>
<dbReference type="SMART" id="SM00220">
    <property type="entry name" value="S_TKc"/>
    <property type="match status" value="1"/>
</dbReference>
<evidence type="ECO:0000256" key="4">
    <source>
        <dbReference type="ARBA" id="ARBA00022840"/>
    </source>
</evidence>
<dbReference type="EMBL" id="ABCK01000003">
    <property type="protein sequence ID" value="EDM29058.1"/>
    <property type="molecule type" value="Genomic_DNA"/>
</dbReference>
<proteinExistence type="predicted"/>
<dbReference type="PANTHER" id="PTHR43289">
    <property type="entry name" value="MITOGEN-ACTIVATED PROTEIN KINASE KINASE KINASE 20-RELATED"/>
    <property type="match status" value="1"/>
</dbReference>
<dbReference type="Proteomes" id="UP000004947">
    <property type="component" value="Unassembled WGS sequence"/>
</dbReference>
<dbReference type="SUPFAM" id="SSF56112">
    <property type="entry name" value="Protein kinase-like (PK-like)"/>
    <property type="match status" value="1"/>
</dbReference>
<evidence type="ECO:0000256" key="3">
    <source>
        <dbReference type="ARBA" id="ARBA00022777"/>
    </source>
</evidence>
<dbReference type="CDD" id="cd14014">
    <property type="entry name" value="STKc_PknB_like"/>
    <property type="match status" value="1"/>
</dbReference>
<dbReference type="InterPro" id="IPR000719">
    <property type="entry name" value="Prot_kinase_dom"/>
</dbReference>
<comment type="caution">
    <text evidence="6">The sequence shown here is derived from an EMBL/GenBank/DDBJ whole genome shotgun (WGS) entry which is preliminary data.</text>
</comment>
<reference evidence="6 7" key="1">
    <citation type="journal article" date="2010" name="J. Bacteriol.">
        <title>Genome sequence of Lentisphaera araneosa HTCC2155T, the type species of the order Lentisphaerales in the phylum Lentisphaerae.</title>
        <authorList>
            <person name="Thrash J.C."/>
            <person name="Cho J.C."/>
            <person name="Vergin K.L."/>
            <person name="Morris R.M."/>
            <person name="Giovannoni S.J."/>
        </authorList>
    </citation>
    <scope>NUCLEOTIDE SEQUENCE [LARGE SCALE GENOMIC DNA]</scope>
    <source>
        <strain evidence="6 7">HTCC2155</strain>
    </source>
</reference>
<keyword evidence="4" id="KW-0067">ATP-binding</keyword>
<dbReference type="InterPro" id="IPR011009">
    <property type="entry name" value="Kinase-like_dom_sf"/>
</dbReference>
<dbReference type="Gene3D" id="3.30.200.20">
    <property type="entry name" value="Phosphorylase Kinase, domain 1"/>
    <property type="match status" value="1"/>
</dbReference>
<dbReference type="GO" id="GO:0005524">
    <property type="term" value="F:ATP binding"/>
    <property type="evidence" value="ECO:0007669"/>
    <property type="project" value="UniProtKB-KW"/>
</dbReference>
<keyword evidence="3" id="KW-0418">Kinase</keyword>
<dbReference type="STRING" id="313628.LNTAR_14617"/>
<dbReference type="AlphaFoldDB" id="A6DHH5"/>
<dbReference type="SUPFAM" id="SSF52047">
    <property type="entry name" value="RNI-like"/>
    <property type="match status" value="1"/>
</dbReference>
<evidence type="ECO:0000256" key="2">
    <source>
        <dbReference type="ARBA" id="ARBA00022741"/>
    </source>
</evidence>
<sequence length="726" mass="83151">MNPDLQPSEDDLLHSLFEESFEEESEVLKENPFFHSLLEDEKRYTDYCLIATGGMKNIFKVFDKKTGRHVALARLRDEIPVEIYENFLLEARLTSLLEHPNIISVHDIGLNSKDEPYFTMELKVGDSLKDIIQSLHNQQSEYVQKFSLHDLLNIFIKICDAVAYAHSKSVIHLDLKPGNIQIGTYGEVLVCDWGLGKVIGNTVFNNYEDLMLNPDFLNDITLTGQIKGTLGFMAPEQTEKNGDKSPLCDIYSLGAILHSILTYQPPLSGSKEEMIERTRQGDLDLAVQNSSQTKIPHSLIAVSEKALSLEPKDRYQSVHELKQEIDQYLKGFSTKAENAGPAKELQLFIKRHKITCSLAFCFIFIVITGTSLFIKNLNKSIYSELQAREIAERASQESREAQAIAERESSRSQEALSLAERANERSVESMKLFEAQKEKAEKAISLYEAEKNQRNSYLKDASRRFMIHIYKLTDFDVYVYPVQSLNLALKTIKQTEDSHKEATPEVFTQQKSYIYLIQQKFQLASQASSQFGGVKEIVELSLDLPMKNELLRPEAIPEFFKRAKTVPYGHFRNVSGKMVSYDGAVRKNIEDHSIFVRETILHHNHRWNSENFHFDKTKKHLKIHGDNLINLGVHSHLARGVDSKIFFSFLTYLKLKSLDLSQSDFFDLQQIQNLELTQLNISNTLVTNLSPLDEMPHLQELIVNYDQFPPQSLQQIPSKIKITYTK</sequence>
<dbReference type="OrthoDB" id="9801841at2"/>
<keyword evidence="2" id="KW-0547">Nucleotide-binding</keyword>
<dbReference type="eggNOG" id="COG0515">
    <property type="taxonomic scope" value="Bacteria"/>
</dbReference>
<gene>
    <name evidence="6" type="ORF">LNTAR_14617</name>
</gene>
<dbReference type="Gene3D" id="1.10.510.10">
    <property type="entry name" value="Transferase(Phosphotransferase) domain 1"/>
    <property type="match status" value="1"/>
</dbReference>
<evidence type="ECO:0000256" key="1">
    <source>
        <dbReference type="ARBA" id="ARBA00022679"/>
    </source>
</evidence>
<dbReference type="PANTHER" id="PTHR43289:SF6">
    <property type="entry name" value="SERINE_THREONINE-PROTEIN KINASE NEKL-3"/>
    <property type="match status" value="1"/>
</dbReference>
<evidence type="ECO:0000313" key="6">
    <source>
        <dbReference type="EMBL" id="EDM29058.1"/>
    </source>
</evidence>
<keyword evidence="1" id="KW-0808">Transferase</keyword>